<dbReference type="GO" id="GO:0008233">
    <property type="term" value="F:peptidase activity"/>
    <property type="evidence" value="ECO:0007669"/>
    <property type="project" value="UniProtKB-KW"/>
</dbReference>
<evidence type="ECO:0000256" key="5">
    <source>
        <dbReference type="ARBA" id="ARBA00022695"/>
    </source>
</evidence>
<evidence type="ECO:0000313" key="12">
    <source>
        <dbReference type="Proteomes" id="UP001274896"/>
    </source>
</evidence>
<keyword evidence="12" id="KW-1185">Reference proteome</keyword>
<comment type="similarity">
    <text evidence="1">Belongs to the beta type-B retroviral polymerase family. HERV class-II K(HML-2) pol subfamily.</text>
</comment>
<dbReference type="AlphaFoldDB" id="A0AAE0RAC1"/>
<evidence type="ECO:0000259" key="10">
    <source>
        <dbReference type="PROSITE" id="PS50878"/>
    </source>
</evidence>
<dbReference type="Pfam" id="PF00078">
    <property type="entry name" value="RVT_1"/>
    <property type="match status" value="1"/>
</dbReference>
<dbReference type="SUPFAM" id="SSF56672">
    <property type="entry name" value="DNA/RNA polymerases"/>
    <property type="match status" value="1"/>
</dbReference>
<sequence length="67" mass="7820">MVWIREGDKWKTAFHTTHGHYEYLVMPFGLTNAPAVFQSLINKVFQDILGKWVITYIDDILVYSTSL</sequence>
<name>A0AAE0RAC1_9TELE</name>
<keyword evidence="8" id="KW-0378">Hydrolase</keyword>
<reference evidence="11" key="1">
    <citation type="submission" date="2023-06" db="EMBL/GenBank/DDBJ databases">
        <title>Male Hemibagrus guttatus genome.</title>
        <authorList>
            <person name="Bian C."/>
        </authorList>
    </citation>
    <scope>NUCLEOTIDE SEQUENCE</scope>
    <source>
        <strain evidence="11">Male_cb2023</strain>
        <tissue evidence="11">Muscle</tissue>
    </source>
</reference>
<dbReference type="PANTHER" id="PTHR24559:SF440">
    <property type="entry name" value="RIBONUCLEASE H"/>
    <property type="match status" value="1"/>
</dbReference>
<protein>
    <recommendedName>
        <fullName evidence="2">ribonuclease H</fullName>
        <ecNumber evidence="2">3.1.26.4</ecNumber>
    </recommendedName>
</protein>
<keyword evidence="7" id="KW-0255">Endonuclease</keyword>
<feature type="domain" description="Reverse transcriptase" evidence="10">
    <location>
        <begin position="1"/>
        <end position="67"/>
    </location>
</feature>
<proteinExistence type="inferred from homology"/>
<gene>
    <name evidence="11" type="ORF">QTP70_005172</name>
</gene>
<dbReference type="PROSITE" id="PS50878">
    <property type="entry name" value="RT_POL"/>
    <property type="match status" value="1"/>
</dbReference>
<dbReference type="GO" id="GO:0006508">
    <property type="term" value="P:proteolysis"/>
    <property type="evidence" value="ECO:0007669"/>
    <property type="project" value="UniProtKB-KW"/>
</dbReference>
<dbReference type="Proteomes" id="UP001274896">
    <property type="component" value="Unassembled WGS sequence"/>
</dbReference>
<keyword evidence="6" id="KW-0540">Nuclease</keyword>
<keyword evidence="9" id="KW-0695">RNA-directed DNA polymerase</keyword>
<evidence type="ECO:0000256" key="3">
    <source>
        <dbReference type="ARBA" id="ARBA00022670"/>
    </source>
</evidence>
<dbReference type="InterPro" id="IPR000477">
    <property type="entry name" value="RT_dom"/>
</dbReference>
<dbReference type="GO" id="GO:0003964">
    <property type="term" value="F:RNA-directed DNA polymerase activity"/>
    <property type="evidence" value="ECO:0007669"/>
    <property type="project" value="UniProtKB-KW"/>
</dbReference>
<evidence type="ECO:0000256" key="7">
    <source>
        <dbReference type="ARBA" id="ARBA00022759"/>
    </source>
</evidence>
<dbReference type="PANTHER" id="PTHR24559">
    <property type="entry name" value="TRANSPOSON TY3-I GAG-POL POLYPROTEIN"/>
    <property type="match status" value="1"/>
</dbReference>
<evidence type="ECO:0000313" key="11">
    <source>
        <dbReference type="EMBL" id="KAK3548196.1"/>
    </source>
</evidence>
<evidence type="ECO:0000256" key="4">
    <source>
        <dbReference type="ARBA" id="ARBA00022679"/>
    </source>
</evidence>
<accession>A0AAE0RAC1</accession>
<dbReference type="Gene3D" id="3.10.10.10">
    <property type="entry name" value="HIV Type 1 Reverse Transcriptase, subunit A, domain 1"/>
    <property type="match status" value="1"/>
</dbReference>
<keyword evidence="3" id="KW-0645">Protease</keyword>
<evidence type="ECO:0000256" key="9">
    <source>
        <dbReference type="ARBA" id="ARBA00022918"/>
    </source>
</evidence>
<dbReference type="CDD" id="cd01647">
    <property type="entry name" value="RT_LTR"/>
    <property type="match status" value="1"/>
</dbReference>
<dbReference type="InterPro" id="IPR053134">
    <property type="entry name" value="RNA-dir_DNA_polymerase"/>
</dbReference>
<dbReference type="GO" id="GO:0004523">
    <property type="term" value="F:RNA-DNA hybrid ribonuclease activity"/>
    <property type="evidence" value="ECO:0007669"/>
    <property type="project" value="UniProtKB-EC"/>
</dbReference>
<evidence type="ECO:0000256" key="6">
    <source>
        <dbReference type="ARBA" id="ARBA00022722"/>
    </source>
</evidence>
<dbReference type="EC" id="3.1.26.4" evidence="2"/>
<dbReference type="FunFam" id="3.10.10.10:FF:000007">
    <property type="entry name" value="Retrovirus-related Pol polyprotein from transposon 17.6-like Protein"/>
    <property type="match status" value="1"/>
</dbReference>
<keyword evidence="4" id="KW-0808">Transferase</keyword>
<dbReference type="EMBL" id="JAUCMX010000004">
    <property type="protein sequence ID" value="KAK3548196.1"/>
    <property type="molecule type" value="Genomic_DNA"/>
</dbReference>
<keyword evidence="5" id="KW-0548">Nucleotidyltransferase</keyword>
<comment type="caution">
    <text evidence="11">The sequence shown here is derived from an EMBL/GenBank/DDBJ whole genome shotgun (WGS) entry which is preliminary data.</text>
</comment>
<dbReference type="InterPro" id="IPR043128">
    <property type="entry name" value="Rev_trsase/Diguanyl_cyclase"/>
</dbReference>
<organism evidence="11 12">
    <name type="scientific">Hemibagrus guttatus</name>
    <dbReference type="NCBI Taxonomy" id="175788"/>
    <lineage>
        <taxon>Eukaryota</taxon>
        <taxon>Metazoa</taxon>
        <taxon>Chordata</taxon>
        <taxon>Craniata</taxon>
        <taxon>Vertebrata</taxon>
        <taxon>Euteleostomi</taxon>
        <taxon>Actinopterygii</taxon>
        <taxon>Neopterygii</taxon>
        <taxon>Teleostei</taxon>
        <taxon>Ostariophysi</taxon>
        <taxon>Siluriformes</taxon>
        <taxon>Bagridae</taxon>
        <taxon>Hemibagrus</taxon>
    </lineage>
</organism>
<evidence type="ECO:0000256" key="1">
    <source>
        <dbReference type="ARBA" id="ARBA00010879"/>
    </source>
</evidence>
<dbReference type="InterPro" id="IPR043502">
    <property type="entry name" value="DNA/RNA_pol_sf"/>
</dbReference>
<dbReference type="Gene3D" id="3.30.70.270">
    <property type="match status" value="1"/>
</dbReference>
<evidence type="ECO:0000256" key="2">
    <source>
        <dbReference type="ARBA" id="ARBA00012180"/>
    </source>
</evidence>
<evidence type="ECO:0000256" key="8">
    <source>
        <dbReference type="ARBA" id="ARBA00022801"/>
    </source>
</evidence>